<evidence type="ECO:0000313" key="3">
    <source>
        <dbReference type="Proteomes" id="UP000095214"/>
    </source>
</evidence>
<organism evidence="2 3">
    <name type="scientific">Pauljensenia hongkongensis</name>
    <dbReference type="NCBI Taxonomy" id="178339"/>
    <lineage>
        <taxon>Bacteria</taxon>
        <taxon>Bacillati</taxon>
        <taxon>Actinomycetota</taxon>
        <taxon>Actinomycetes</taxon>
        <taxon>Actinomycetales</taxon>
        <taxon>Actinomycetaceae</taxon>
        <taxon>Pauljensenia</taxon>
    </lineage>
</organism>
<proteinExistence type="predicted"/>
<dbReference type="AlphaFoldDB" id="A0A1D8B3Z2"/>
<feature type="transmembrane region" description="Helical" evidence="1">
    <location>
        <begin position="198"/>
        <end position="217"/>
    </location>
</feature>
<accession>A0A1D8B3Z2</accession>
<feature type="transmembrane region" description="Helical" evidence="1">
    <location>
        <begin position="85"/>
        <end position="103"/>
    </location>
</feature>
<feature type="transmembrane region" description="Helical" evidence="1">
    <location>
        <begin position="55"/>
        <end position="73"/>
    </location>
</feature>
<feature type="transmembrane region" description="Helical" evidence="1">
    <location>
        <begin position="25"/>
        <end position="49"/>
    </location>
</feature>
<dbReference type="Proteomes" id="UP000095214">
    <property type="component" value="Chromosome"/>
</dbReference>
<keyword evidence="1" id="KW-0812">Transmembrane</keyword>
<sequence>MISGWVWRLWGVFCGRVVDQRAGMVVLTSVNLLMMALQCCFLLTEWVWWWLYLNTYTLGLFTAALYPCVFLALVSEVRLPWSPGFAVRLVAFQLPVGLAAGYLSAFLGGHYSPCGVINRAGYHDSELTIMECVARYRDLVQHAPSLFLFLALVYSAGLVARSRWDSGAEVLCASGDGCARPDESLVRRLKRLRIGRRILWWTGLVLQMPSVTLWMYINDTRLPLPRFPQPEIGLNAFLIILFAAFALWIAVARLRRASSRILAANTGLRAPENAWTVLCAILVLCTTALVCVLSMAYAVSLGFILLMLEAMSFN</sequence>
<gene>
    <name evidence="2" type="ORF">BH719_08395</name>
</gene>
<dbReference type="KEGG" id="phon:BH719_08395"/>
<name>A0A1D8B3Z2_9ACTO</name>
<keyword evidence="1" id="KW-1133">Transmembrane helix</keyword>
<evidence type="ECO:0000256" key="1">
    <source>
        <dbReference type="SAM" id="Phobius"/>
    </source>
</evidence>
<reference evidence="2 3" key="1">
    <citation type="submission" date="2016-09" db="EMBL/GenBank/DDBJ databases">
        <title>Complete genome sequence of Actinomyces hongkongensis HKU8.</title>
        <authorList>
            <person name="Gao Y.-X."/>
            <person name="Zhou Y.-Y."/>
            <person name="Xie Y."/>
            <person name="Wang M."/>
            <person name="Wang S.-J."/>
            <person name="Shen S.-G."/>
        </authorList>
    </citation>
    <scope>NUCLEOTIDE SEQUENCE [LARGE SCALE GENOMIC DNA]</scope>
    <source>
        <strain evidence="2 3">HKU8</strain>
    </source>
</reference>
<protein>
    <submittedName>
        <fullName evidence="2">Uncharacterized protein</fullName>
    </submittedName>
</protein>
<feature type="transmembrane region" description="Helical" evidence="1">
    <location>
        <begin position="275"/>
        <end position="308"/>
    </location>
</feature>
<keyword evidence="1" id="KW-0472">Membrane</keyword>
<keyword evidence="3" id="KW-1185">Reference proteome</keyword>
<feature type="transmembrane region" description="Helical" evidence="1">
    <location>
        <begin position="232"/>
        <end position="254"/>
    </location>
</feature>
<dbReference type="EMBL" id="CP017298">
    <property type="protein sequence ID" value="AOS47854.1"/>
    <property type="molecule type" value="Genomic_DNA"/>
</dbReference>
<evidence type="ECO:0000313" key="2">
    <source>
        <dbReference type="EMBL" id="AOS47854.1"/>
    </source>
</evidence>